<accession>A0A0F3QC48</accession>
<dbReference type="RefSeq" id="WP_012152094.1">
    <property type="nucleotide sequence ID" value="NZ_LAOI01000001.1"/>
</dbReference>
<sequence>MTNQDQLIKNSILLLEPPYNSRSDKLKTRIAAYCKKYNLGIPETIELKNPYDHESLNELVVQVRDCSIKPVIVIIQKLSMNSSINKILWAVLGTLSTLKLIKVKTYYEINKKIVLETINEDNNFIHKATVFAKKYGYNEWQPLEYLTKKPEE</sequence>
<evidence type="ECO:0000313" key="1">
    <source>
        <dbReference type="EMBL" id="KJV90103.1"/>
    </source>
</evidence>
<keyword evidence="2" id="KW-1185">Reference proteome</keyword>
<gene>
    <name evidence="1" type="ORF">RBEAN4_1105</name>
</gene>
<reference evidence="1 2" key="1">
    <citation type="submission" date="2015-02" db="EMBL/GenBank/DDBJ databases">
        <title>Genome Sequencing of Rickettsiales.</title>
        <authorList>
            <person name="Daugherty S.C."/>
            <person name="Su Q."/>
            <person name="Abolude K."/>
            <person name="Beier-Sexton M."/>
            <person name="Carlyon J.A."/>
            <person name="Carter R."/>
            <person name="Day N.P."/>
            <person name="Dumler S.J."/>
            <person name="Dyachenko V."/>
            <person name="Godinez A."/>
            <person name="Kurtti T.J."/>
            <person name="Lichay M."/>
            <person name="Mullins K.E."/>
            <person name="Ott S."/>
            <person name="Pappas-Brown V."/>
            <person name="Paris D.H."/>
            <person name="Patel P."/>
            <person name="Richards A.L."/>
            <person name="Sadzewicz L."/>
            <person name="Sears K."/>
            <person name="Seidman D."/>
            <person name="Sengamalay N."/>
            <person name="Stenos J."/>
            <person name="Tallon L.J."/>
            <person name="Vincent G."/>
            <person name="Fraser C.M."/>
            <person name="Munderloh U."/>
            <person name="Dunning-Hotopp J.C."/>
        </authorList>
    </citation>
    <scope>NUCLEOTIDE SEQUENCE [LARGE SCALE GENOMIC DNA]</scope>
    <source>
        <strain evidence="1 2">RML An4</strain>
    </source>
</reference>
<protein>
    <submittedName>
        <fullName evidence="1">Uncharacterized protein</fullName>
    </submittedName>
</protein>
<proteinExistence type="predicted"/>
<comment type="caution">
    <text evidence="1">The sequence shown here is derived from an EMBL/GenBank/DDBJ whole genome shotgun (WGS) entry which is preliminary data.</text>
</comment>
<dbReference type="AlphaFoldDB" id="A0A0F3QC48"/>
<organism evidence="1 2">
    <name type="scientific">Rickettsia bellii str. RML An4</name>
    <dbReference type="NCBI Taxonomy" id="1359193"/>
    <lineage>
        <taxon>Bacteria</taxon>
        <taxon>Pseudomonadati</taxon>
        <taxon>Pseudomonadota</taxon>
        <taxon>Alphaproteobacteria</taxon>
        <taxon>Rickettsiales</taxon>
        <taxon>Rickettsiaceae</taxon>
        <taxon>Rickettsieae</taxon>
        <taxon>Rickettsia</taxon>
        <taxon>belli group</taxon>
    </lineage>
</organism>
<name>A0A0F3QC48_RICBE</name>
<dbReference type="EMBL" id="LAOI01000001">
    <property type="protein sequence ID" value="KJV90103.1"/>
    <property type="molecule type" value="Genomic_DNA"/>
</dbReference>
<evidence type="ECO:0000313" key="2">
    <source>
        <dbReference type="Proteomes" id="UP000033661"/>
    </source>
</evidence>
<dbReference type="Proteomes" id="UP000033661">
    <property type="component" value="Unassembled WGS sequence"/>
</dbReference>
<dbReference type="PATRIC" id="fig|1359193.3.peg.1067"/>